<dbReference type="SMART" id="SM00525">
    <property type="entry name" value="FES"/>
    <property type="match status" value="1"/>
</dbReference>
<dbReference type="GO" id="GO:0046872">
    <property type="term" value="F:metal ion binding"/>
    <property type="evidence" value="ECO:0007669"/>
    <property type="project" value="UniProtKB-KW"/>
</dbReference>
<keyword evidence="5" id="KW-0408">Iron</keyword>
<keyword evidence="8" id="KW-0539">Nucleus</keyword>
<keyword evidence="11" id="KW-0540">Nuclease</keyword>
<dbReference type="PANTHER" id="PTHR46213:SF26">
    <property type="entry name" value="HHH-GPD BASE EXCISION DNA REPAIR FAMILY PROTEIN"/>
    <property type="match status" value="1"/>
</dbReference>
<dbReference type="InterPro" id="IPR044811">
    <property type="entry name" value="DME/ROS1"/>
</dbReference>
<evidence type="ECO:0000256" key="2">
    <source>
        <dbReference type="ARBA" id="ARBA00004123"/>
    </source>
</evidence>
<dbReference type="GO" id="GO:0019104">
    <property type="term" value="F:DNA N-glycosylase activity"/>
    <property type="evidence" value="ECO:0007669"/>
    <property type="project" value="InterPro"/>
</dbReference>
<evidence type="ECO:0000256" key="6">
    <source>
        <dbReference type="ARBA" id="ARBA00023014"/>
    </source>
</evidence>
<feature type="region of interest" description="Disordered" evidence="9">
    <location>
        <begin position="339"/>
        <end position="390"/>
    </location>
</feature>
<dbReference type="SUPFAM" id="SSF48150">
    <property type="entry name" value="DNA-glycosylase"/>
    <property type="match status" value="1"/>
</dbReference>
<dbReference type="AlphaFoldDB" id="A0A4D6LMC0"/>
<dbReference type="InterPro" id="IPR011257">
    <property type="entry name" value="DNA_glycosylase"/>
</dbReference>
<feature type="region of interest" description="Disordered" evidence="9">
    <location>
        <begin position="1"/>
        <end position="106"/>
    </location>
</feature>
<evidence type="ECO:0000256" key="3">
    <source>
        <dbReference type="ARBA" id="ARBA00005646"/>
    </source>
</evidence>
<comment type="similarity">
    <text evidence="3">Belongs to the DNA glycosylase family. DEMETER subfamily.</text>
</comment>
<evidence type="ECO:0000313" key="11">
    <source>
        <dbReference type="EMBL" id="QCD89952.1"/>
    </source>
</evidence>
<dbReference type="GO" id="GO:0141166">
    <property type="term" value="P:chromosomal 5-methylcytosine DNA demethylation pathway"/>
    <property type="evidence" value="ECO:0007669"/>
    <property type="project" value="InterPro"/>
</dbReference>
<dbReference type="Pfam" id="PF15628">
    <property type="entry name" value="RRM_DME"/>
    <property type="match status" value="1"/>
</dbReference>
<dbReference type="GO" id="GO:0003677">
    <property type="term" value="F:DNA binding"/>
    <property type="evidence" value="ECO:0007669"/>
    <property type="project" value="UniProtKB-KW"/>
</dbReference>
<keyword evidence="7" id="KW-0238">DNA-binding</keyword>
<reference evidence="11 12" key="1">
    <citation type="submission" date="2019-04" db="EMBL/GenBank/DDBJ databases">
        <title>An improved genome assembly and genetic linkage map for asparagus bean, Vigna unguiculata ssp. sesquipedialis.</title>
        <authorList>
            <person name="Xia Q."/>
            <person name="Zhang R."/>
            <person name="Dong Y."/>
        </authorList>
    </citation>
    <scope>NUCLEOTIDE SEQUENCE [LARGE SCALE GENOMIC DNA]</scope>
    <source>
        <tissue evidence="11">Leaf</tissue>
    </source>
</reference>
<dbReference type="InterPro" id="IPR003651">
    <property type="entry name" value="Endonuclease3_FeS-loop_motif"/>
</dbReference>
<evidence type="ECO:0000256" key="8">
    <source>
        <dbReference type="ARBA" id="ARBA00023242"/>
    </source>
</evidence>
<evidence type="ECO:0000259" key="10">
    <source>
        <dbReference type="SMART" id="SM00478"/>
    </source>
</evidence>
<feature type="domain" description="HhH-GPD" evidence="10">
    <location>
        <begin position="308"/>
        <end position="548"/>
    </location>
</feature>
<keyword evidence="11" id="KW-0255">Endonuclease</keyword>
<dbReference type="GO" id="GO:0004519">
    <property type="term" value="F:endonuclease activity"/>
    <property type="evidence" value="ECO:0007669"/>
    <property type="project" value="UniProtKB-KW"/>
</dbReference>
<keyword evidence="11" id="KW-0378">Hydrolase</keyword>
<dbReference type="PANTHER" id="PTHR46213">
    <property type="entry name" value="TRANSCRIPTIONAL ACTIVATOR DEMETER"/>
    <property type="match status" value="1"/>
</dbReference>
<dbReference type="Gene3D" id="1.10.1670.10">
    <property type="entry name" value="Helix-hairpin-Helix base-excision DNA repair enzymes (C-terminal)"/>
    <property type="match status" value="1"/>
</dbReference>
<evidence type="ECO:0000256" key="1">
    <source>
        <dbReference type="ARBA" id="ARBA00001966"/>
    </source>
</evidence>
<dbReference type="GO" id="GO:0051539">
    <property type="term" value="F:4 iron, 4 sulfur cluster binding"/>
    <property type="evidence" value="ECO:0007669"/>
    <property type="project" value="InterPro"/>
</dbReference>
<dbReference type="GO" id="GO:0006284">
    <property type="term" value="P:base-excision repair"/>
    <property type="evidence" value="ECO:0007669"/>
    <property type="project" value="InterPro"/>
</dbReference>
<protein>
    <submittedName>
        <fullName evidence="11">Endonuclease III</fullName>
    </submittedName>
</protein>
<feature type="compositionally biased region" description="Polar residues" evidence="9">
    <location>
        <begin position="76"/>
        <end position="86"/>
    </location>
</feature>
<evidence type="ECO:0000256" key="4">
    <source>
        <dbReference type="ARBA" id="ARBA00022723"/>
    </source>
</evidence>
<keyword evidence="12" id="KW-1185">Reference proteome</keyword>
<sequence>MMKNVEDEDASNSETFAKSNREHVVRDDEIEFDLPSSSKKRKKKEEINDELPRKKKKVYRPKLVSQTPKGRKHSQAKSSTPKPSTPEQRENDIRRGGGGGSCERELFSENSSNASNEIGIQHNSMQSYQNVLSLSGLCVLKEKQIGSNFSFSFKKKRVARQRVFLQQLLTTIERRMRSKSFTRKRRHEVDFRIEGFKNKELIYRIKKIRSLMRKERKMDELELIPYKRSSLNIDVLIDEETSRVWNLLMEEEGHDENDEMKRKYWENIRKIFQSKAEEFINTMHVILGDRRFLLWKGSVLDSVIGVFLTQNVADYLSSSAFMTLASRFPLKKKEATFEKGETSSKFEEEREEKKEAEDKNESGSIKIDDEKKSNVKKTRNQEEKEKMMEEKRKHWDSLRKLYTKNFRSEEHMDSVDWEAVRVAKPSELAEAIAARGQHNIIARRIQNLLNSLMESNGSLDLEWLRYAPPKDVKEYLLTIHGLGLKSVECIRLLALHHNAFPVDINVARIVVRLGWVPIQPLPEYMQIHNLEMFPDSNKIQQYLWPRLCTLDPQQLYELHYQLITFGKVFCTKQKPNCNACPLKTECKYYESAFMRAKLALPEAKLDEEDKTVSKFALPESTSVIYEPKPCKPIIEQPPSPDRHEHVNDCKDIEDISTIMFNRQDNYNSESTQDISRSTAIITPYADHIPMPKMKDVSRLKTERLVYVLPDNHPLLSAMQCEPRQADDPCPYLLILWDRGELEESSESNLDEEANPLTIPATLMIPCRSAMRGRFPLNGTYFQVNEVFVDYASMIRPMNVPRKWLWNLEQRIVYIGTTVSSIMRGLSMGQIQDCFWNGFVCVRAFDAKTRAPRPISEILHRNTTAKLRKDKDMKK</sequence>
<dbReference type="GO" id="GO:0005634">
    <property type="term" value="C:nucleus"/>
    <property type="evidence" value="ECO:0007669"/>
    <property type="project" value="UniProtKB-SubCell"/>
</dbReference>
<accession>A0A4D6LMC0</accession>
<dbReference type="SMART" id="SM00478">
    <property type="entry name" value="ENDO3c"/>
    <property type="match status" value="1"/>
</dbReference>
<comment type="subcellular location">
    <subcellularLocation>
        <location evidence="2">Nucleus</location>
    </subcellularLocation>
</comment>
<comment type="cofactor">
    <cofactor evidence="1">
        <name>[4Fe-4S] cluster</name>
        <dbReference type="ChEBI" id="CHEBI:49883"/>
    </cofactor>
</comment>
<dbReference type="InterPro" id="IPR023170">
    <property type="entry name" value="HhH_base_excis_C"/>
</dbReference>
<dbReference type="Proteomes" id="UP000501690">
    <property type="component" value="Linkage Group LG4"/>
</dbReference>
<dbReference type="InterPro" id="IPR028925">
    <property type="entry name" value="RRM_DME"/>
</dbReference>
<proteinExistence type="inferred from homology"/>
<dbReference type="InterPro" id="IPR003265">
    <property type="entry name" value="HhH-GPD_domain"/>
</dbReference>
<evidence type="ECO:0000256" key="9">
    <source>
        <dbReference type="SAM" id="MobiDB-lite"/>
    </source>
</evidence>
<dbReference type="EMBL" id="CP039348">
    <property type="protein sequence ID" value="QCD89952.1"/>
    <property type="molecule type" value="Genomic_DNA"/>
</dbReference>
<dbReference type="GO" id="GO:0035514">
    <property type="term" value="F:DNA demethylase activity"/>
    <property type="evidence" value="ECO:0007669"/>
    <property type="project" value="InterPro"/>
</dbReference>
<gene>
    <name evidence="11" type="ORF">DEO72_LG4g904</name>
</gene>
<evidence type="ECO:0000313" key="12">
    <source>
        <dbReference type="Proteomes" id="UP000501690"/>
    </source>
</evidence>
<keyword evidence="6" id="KW-0411">Iron-sulfur</keyword>
<feature type="compositionally biased region" description="Acidic residues" evidence="9">
    <location>
        <begin position="1"/>
        <end position="11"/>
    </location>
</feature>
<keyword evidence="4" id="KW-0479">Metal-binding</keyword>
<organism evidence="11 12">
    <name type="scientific">Vigna unguiculata</name>
    <name type="common">Cowpea</name>
    <dbReference type="NCBI Taxonomy" id="3917"/>
    <lineage>
        <taxon>Eukaryota</taxon>
        <taxon>Viridiplantae</taxon>
        <taxon>Streptophyta</taxon>
        <taxon>Embryophyta</taxon>
        <taxon>Tracheophyta</taxon>
        <taxon>Spermatophyta</taxon>
        <taxon>Magnoliopsida</taxon>
        <taxon>eudicotyledons</taxon>
        <taxon>Gunneridae</taxon>
        <taxon>Pentapetalae</taxon>
        <taxon>rosids</taxon>
        <taxon>fabids</taxon>
        <taxon>Fabales</taxon>
        <taxon>Fabaceae</taxon>
        <taxon>Papilionoideae</taxon>
        <taxon>50 kb inversion clade</taxon>
        <taxon>NPAAA clade</taxon>
        <taxon>indigoferoid/millettioid clade</taxon>
        <taxon>Phaseoleae</taxon>
        <taxon>Vigna</taxon>
    </lineage>
</organism>
<evidence type="ECO:0000256" key="5">
    <source>
        <dbReference type="ARBA" id="ARBA00023004"/>
    </source>
</evidence>
<name>A0A4D6LMC0_VIGUN</name>
<dbReference type="CDD" id="cd00056">
    <property type="entry name" value="ENDO3c"/>
    <property type="match status" value="1"/>
</dbReference>
<evidence type="ECO:0000256" key="7">
    <source>
        <dbReference type="ARBA" id="ARBA00023125"/>
    </source>
</evidence>